<evidence type="ECO:0000313" key="2">
    <source>
        <dbReference type="Proteomes" id="UP000295416"/>
    </source>
</evidence>
<name>A0A4V2SN54_9BACL</name>
<dbReference type="AlphaFoldDB" id="A0A4V2SN54"/>
<reference evidence="1 2" key="1">
    <citation type="submission" date="2019-03" db="EMBL/GenBank/DDBJ databases">
        <title>Genomic Encyclopedia of Type Strains, Phase IV (KMG-IV): sequencing the most valuable type-strain genomes for metagenomic binning, comparative biology and taxonomic classification.</title>
        <authorList>
            <person name="Goeker M."/>
        </authorList>
    </citation>
    <scope>NUCLEOTIDE SEQUENCE [LARGE SCALE GENOMIC DNA]</scope>
    <source>
        <strain evidence="1 2">DSM 19377</strain>
    </source>
</reference>
<dbReference type="EMBL" id="SLXK01000008">
    <property type="protein sequence ID" value="TCP29796.1"/>
    <property type="molecule type" value="Genomic_DNA"/>
</dbReference>
<protein>
    <submittedName>
        <fullName evidence="1">Uncharacterized protein</fullName>
    </submittedName>
</protein>
<accession>A0A4V2SN54</accession>
<dbReference type="Proteomes" id="UP000295416">
    <property type="component" value="Unassembled WGS sequence"/>
</dbReference>
<sequence>MNKPHVGDTVRFDGQTTKVIDRLVISETVHLALKGSDGINAAVPSQSVEWNGRHFIVNPKKLVF</sequence>
<proteinExistence type="predicted"/>
<gene>
    <name evidence="1" type="ORF">EV207_10888</name>
</gene>
<keyword evidence="2" id="KW-1185">Reference proteome</keyword>
<evidence type="ECO:0000313" key="1">
    <source>
        <dbReference type="EMBL" id="TCP29796.1"/>
    </source>
</evidence>
<dbReference type="RefSeq" id="WP_132745391.1">
    <property type="nucleotide sequence ID" value="NZ_SLXK01000008.1"/>
</dbReference>
<comment type="caution">
    <text evidence="1">The sequence shown here is derived from an EMBL/GenBank/DDBJ whole genome shotgun (WGS) entry which is preliminary data.</text>
</comment>
<organism evidence="1 2">
    <name type="scientific">Scopulibacillus darangshiensis</name>
    <dbReference type="NCBI Taxonomy" id="442528"/>
    <lineage>
        <taxon>Bacteria</taxon>
        <taxon>Bacillati</taxon>
        <taxon>Bacillota</taxon>
        <taxon>Bacilli</taxon>
        <taxon>Bacillales</taxon>
        <taxon>Sporolactobacillaceae</taxon>
        <taxon>Scopulibacillus</taxon>
    </lineage>
</organism>